<gene>
    <name evidence="2" type="ORF">HMPREF0293_2242</name>
</gene>
<evidence type="ECO:0000313" key="2">
    <source>
        <dbReference type="EMBL" id="EEI62117.1"/>
    </source>
</evidence>
<evidence type="ECO:0000256" key="1">
    <source>
        <dbReference type="SAM" id="Phobius"/>
    </source>
</evidence>
<evidence type="ECO:0000313" key="3">
    <source>
        <dbReference type="Proteomes" id="UP000006237"/>
    </source>
</evidence>
<keyword evidence="1" id="KW-0472">Membrane</keyword>
<reference evidence="2 3" key="1">
    <citation type="submission" date="2009-01" db="EMBL/GenBank/DDBJ databases">
        <authorList>
            <person name="Qin X."/>
            <person name="Bachman B."/>
            <person name="Battles P."/>
            <person name="Bell A."/>
            <person name="Bess C."/>
            <person name="Bickham C."/>
            <person name="Chaboub L."/>
            <person name="Chen D."/>
            <person name="Coyle M."/>
            <person name="Deiros D.R."/>
            <person name="Dinh H."/>
            <person name="Forbes L."/>
            <person name="Fowler G."/>
            <person name="Francisco L."/>
            <person name="Fu Q."/>
            <person name="Gubbala S."/>
            <person name="Hale W."/>
            <person name="Han Y."/>
            <person name="Hemphill L."/>
            <person name="Highlander S.K."/>
            <person name="Hirani K."/>
            <person name="Hogues M."/>
            <person name="Jackson L."/>
            <person name="Jakkamsetti A."/>
            <person name="Javaid M."/>
            <person name="Jiang H."/>
            <person name="Korchina V."/>
            <person name="Kovar C."/>
            <person name="Lara F."/>
            <person name="Lee S."/>
            <person name="Mata R."/>
            <person name="Mathew T."/>
            <person name="Moen C."/>
            <person name="Morales K."/>
            <person name="Munidasa M."/>
            <person name="Nazareth L."/>
            <person name="Ngo R."/>
            <person name="Nguyen L."/>
            <person name="Okwuonu G."/>
            <person name="Ongeri F."/>
            <person name="Patil S."/>
            <person name="Petrosino J."/>
            <person name="Pham C."/>
            <person name="Pham P."/>
            <person name="Pu L.-L."/>
            <person name="Puazo M."/>
            <person name="Raj R."/>
            <person name="Reid J."/>
            <person name="Rouhana J."/>
            <person name="Saada N."/>
            <person name="Shang Y."/>
            <person name="Simmons D."/>
            <person name="Thornton R."/>
            <person name="Warren J."/>
            <person name="Weissenberger G."/>
            <person name="Zhang J."/>
            <person name="Zhang L."/>
            <person name="Zhou C."/>
            <person name="Zhu D."/>
            <person name="Muzny D."/>
            <person name="Worley K."/>
            <person name="Gibbs R."/>
        </authorList>
    </citation>
    <scope>NUCLEOTIDE SEQUENCE [LARGE SCALE GENOMIC DNA]</scope>
    <source>
        <strain evidence="2 3">ATCC 51866</strain>
    </source>
</reference>
<accession>A0ABM9XLR3</accession>
<keyword evidence="1" id="KW-1133">Transmembrane helix</keyword>
<keyword evidence="3" id="KW-1185">Reference proteome</keyword>
<proteinExistence type="predicted"/>
<dbReference type="Proteomes" id="UP000006237">
    <property type="component" value="Unassembled WGS sequence"/>
</dbReference>
<keyword evidence="1" id="KW-0812">Transmembrane</keyword>
<dbReference type="EMBL" id="ACHF01000118">
    <property type="protein sequence ID" value="EEI62117.1"/>
    <property type="molecule type" value="Genomic_DNA"/>
</dbReference>
<name>A0ABM9XLR3_9CORY</name>
<sequence length="60" mass="6740">MDPFDHTEGGDKLFIQDLLACWFQGGLVVFLPRLASTLRAWINPRGIAALLRARIISTTR</sequence>
<organism evidence="2 3">
    <name type="scientific">Corynebacterium glucuronolyticum ATCC 51866</name>
    <dbReference type="NCBI Taxonomy" id="548478"/>
    <lineage>
        <taxon>Bacteria</taxon>
        <taxon>Bacillati</taxon>
        <taxon>Actinomycetota</taxon>
        <taxon>Actinomycetes</taxon>
        <taxon>Mycobacteriales</taxon>
        <taxon>Corynebacteriaceae</taxon>
        <taxon>Corynebacterium</taxon>
    </lineage>
</organism>
<comment type="caution">
    <text evidence="2">The sequence shown here is derived from an EMBL/GenBank/DDBJ whole genome shotgun (WGS) entry which is preliminary data.</text>
</comment>
<protein>
    <submittedName>
        <fullName evidence="2">Uncharacterized protein</fullName>
    </submittedName>
</protein>
<feature type="transmembrane region" description="Helical" evidence="1">
    <location>
        <begin position="13"/>
        <end position="35"/>
    </location>
</feature>